<dbReference type="InterPro" id="IPR052895">
    <property type="entry name" value="HetReg/Transcr_Mod"/>
</dbReference>
<dbReference type="PANTHER" id="PTHR24148">
    <property type="entry name" value="ANKYRIN REPEAT DOMAIN-CONTAINING PROTEIN 39 HOMOLOG-RELATED"/>
    <property type="match status" value="1"/>
</dbReference>
<comment type="caution">
    <text evidence="2">The sequence shown here is derived from an EMBL/GenBank/DDBJ whole genome shotgun (WGS) entry which is preliminary data.</text>
</comment>
<dbReference type="InterPro" id="IPR010730">
    <property type="entry name" value="HET"/>
</dbReference>
<evidence type="ECO:0000259" key="1">
    <source>
        <dbReference type="Pfam" id="PF06985"/>
    </source>
</evidence>
<gene>
    <name evidence="2" type="ORF">H2200_003068</name>
</gene>
<dbReference type="Pfam" id="PF06985">
    <property type="entry name" value="HET"/>
    <property type="match status" value="1"/>
</dbReference>
<accession>A0AA38XGR1</accession>
<sequence length="599" mass="68966">MPGATLVEGQIAMDIVQGERNVPDGTGSSENVPELPDQVLDFDDECPWPRRLLHIPTMTSYPWTPGDSYGGHRRPKYVALSYTWGRWCLHGKDHPEVQHLAVNGVPWPIPRIDPLHFTAVEFESTIRALPAVSWTLNTRENFRTRRYINKGSETQIHFAWVDIACIDQRNESEEAAREIGRQAKIFGGAVYTFAWLTTHANELIHDPRANVKGLWQRMKAPNPDTAVQYVDKKTSELIECLTSDHYFSSLWTIQEASVSRRIAFLSRNAELWRVSPRDSFIHLSDLLRLLTEFDPGRSGQPSEIIYRRKFRSITAVYEKAYRVIQQGETQPIAIVLATQHRETTHEVDRVYAIMQIFNFRLGRSRPGVDHQQQFTLPDLDDELGQALMEKDPVSSQLHVFTEAPERNKGWRFARTSRLAFYADRFLWRSLRSSQYQISNSVKLSAIFVGEDRIGTFLGRMCKLRDLSTAWLALPKTPPSYAEFNYSIELDLSIAPPVLDDASQLNVLLRDRSDVSILFLGTGEELSKTHQPEAFGLILVPYGRDELQHHDRYWRRIGLCRWRIPIEPRRASRRGPWDMEYYSLMAGESDAWEDASGYFA</sequence>
<dbReference type="PANTHER" id="PTHR24148:SF64">
    <property type="entry name" value="HETEROKARYON INCOMPATIBILITY DOMAIN-CONTAINING PROTEIN"/>
    <property type="match status" value="1"/>
</dbReference>
<name>A0AA38XGR1_9EURO</name>
<evidence type="ECO:0000313" key="3">
    <source>
        <dbReference type="Proteomes" id="UP001172673"/>
    </source>
</evidence>
<dbReference type="AlphaFoldDB" id="A0AA38XGR1"/>
<dbReference type="Proteomes" id="UP001172673">
    <property type="component" value="Unassembled WGS sequence"/>
</dbReference>
<keyword evidence="3" id="KW-1185">Reference proteome</keyword>
<organism evidence="2 3">
    <name type="scientific">Cladophialophora chaetospira</name>
    <dbReference type="NCBI Taxonomy" id="386627"/>
    <lineage>
        <taxon>Eukaryota</taxon>
        <taxon>Fungi</taxon>
        <taxon>Dikarya</taxon>
        <taxon>Ascomycota</taxon>
        <taxon>Pezizomycotina</taxon>
        <taxon>Eurotiomycetes</taxon>
        <taxon>Chaetothyriomycetidae</taxon>
        <taxon>Chaetothyriales</taxon>
        <taxon>Herpotrichiellaceae</taxon>
        <taxon>Cladophialophora</taxon>
    </lineage>
</organism>
<proteinExistence type="predicted"/>
<dbReference type="EMBL" id="JAPDRK010000004">
    <property type="protein sequence ID" value="KAJ9613127.1"/>
    <property type="molecule type" value="Genomic_DNA"/>
</dbReference>
<evidence type="ECO:0000313" key="2">
    <source>
        <dbReference type="EMBL" id="KAJ9613127.1"/>
    </source>
</evidence>
<protein>
    <recommendedName>
        <fullName evidence="1">Heterokaryon incompatibility domain-containing protein</fullName>
    </recommendedName>
</protein>
<reference evidence="2" key="1">
    <citation type="submission" date="2022-10" db="EMBL/GenBank/DDBJ databases">
        <title>Culturing micro-colonial fungi from biological soil crusts in the Mojave desert and describing Neophaeococcomyces mojavensis, and introducing the new genera and species Taxawa tesnikishii.</title>
        <authorList>
            <person name="Kurbessoian T."/>
            <person name="Stajich J.E."/>
        </authorList>
    </citation>
    <scope>NUCLEOTIDE SEQUENCE</scope>
    <source>
        <strain evidence="2">TK_41</strain>
    </source>
</reference>
<feature type="domain" description="Heterokaryon incompatibility" evidence="1">
    <location>
        <begin position="77"/>
        <end position="255"/>
    </location>
</feature>